<comment type="similarity">
    <text evidence="5">Belongs to the cyclic nucleotide phosphodiesterase family.</text>
</comment>
<evidence type="ECO:0000256" key="6">
    <source>
        <dbReference type="SAM" id="MobiDB-lite"/>
    </source>
</evidence>
<feature type="binding site" evidence="4">
    <location>
        <position position="451"/>
    </location>
    <ligand>
        <name>Zn(2+)</name>
        <dbReference type="ChEBI" id="CHEBI:29105"/>
        <label>1</label>
    </ligand>
</feature>
<dbReference type="EC" id="3.1.4.-" evidence="5"/>
<keyword evidence="1 4" id="KW-0479">Metal-binding</keyword>
<comment type="caution">
    <text evidence="8">The sequence shown here is derived from an EMBL/GenBank/DDBJ whole genome shotgun (WGS) entry which is preliminary data.</text>
</comment>
<dbReference type="PROSITE" id="PS51845">
    <property type="entry name" value="PDEASE_I_2"/>
    <property type="match status" value="1"/>
</dbReference>
<evidence type="ECO:0000256" key="5">
    <source>
        <dbReference type="RuleBase" id="RU363067"/>
    </source>
</evidence>
<feature type="compositionally biased region" description="Acidic residues" evidence="6">
    <location>
        <begin position="127"/>
        <end position="137"/>
    </location>
</feature>
<dbReference type="Pfam" id="PF00233">
    <property type="entry name" value="PDEase_I"/>
    <property type="match status" value="1"/>
</dbReference>
<dbReference type="GO" id="GO:0004114">
    <property type="term" value="F:3',5'-cyclic-nucleotide phosphodiesterase activity"/>
    <property type="evidence" value="ECO:0007669"/>
    <property type="project" value="InterPro"/>
</dbReference>
<dbReference type="InterPro" id="IPR023088">
    <property type="entry name" value="PDEase"/>
</dbReference>
<protein>
    <recommendedName>
        <fullName evidence="5">Phosphodiesterase</fullName>
        <ecNumber evidence="5">3.1.4.-</ecNumber>
    </recommendedName>
</protein>
<feature type="region of interest" description="Disordered" evidence="6">
    <location>
        <begin position="199"/>
        <end position="223"/>
    </location>
</feature>
<evidence type="ECO:0000256" key="4">
    <source>
        <dbReference type="PIRSR" id="PIRSR623088-3"/>
    </source>
</evidence>
<feature type="binding site" evidence="4">
    <location>
        <position position="452"/>
    </location>
    <ligand>
        <name>Zn(2+)</name>
        <dbReference type="ChEBI" id="CHEBI:29105"/>
        <label>1</label>
    </ligand>
</feature>
<dbReference type="Proteomes" id="UP000265618">
    <property type="component" value="Unassembled WGS sequence"/>
</dbReference>
<dbReference type="PANTHER" id="PTHR11347">
    <property type="entry name" value="CYCLIC NUCLEOTIDE PHOSPHODIESTERASE"/>
    <property type="match status" value="1"/>
</dbReference>
<dbReference type="AlphaFoldDB" id="A0A9K3D1L7"/>
<dbReference type="CDD" id="cd00077">
    <property type="entry name" value="HDc"/>
    <property type="match status" value="1"/>
</dbReference>
<name>A0A9K3D1L7_9EUKA</name>
<feature type="domain" description="PDEase" evidence="7">
    <location>
        <begin position="318"/>
        <end position="520"/>
    </location>
</feature>
<dbReference type="InterPro" id="IPR023174">
    <property type="entry name" value="PDEase_CS"/>
</dbReference>
<feature type="region of interest" description="Disordered" evidence="6">
    <location>
        <begin position="111"/>
        <end position="142"/>
    </location>
</feature>
<sequence length="520" mass="58294">APVVAVSLMSLDVTRTYLTQLSIPNNSTMVTMPPENAFQAVEDEVVAYLERHTMAEFYQSRYYVLVDILQDMQSVKEFIQDYFHMSFKGKSTCTNPMCVVEGYKPVTPLSLSVSQRKEKEMEREGDNDPEGEGEGEGDGYTLGGGALPLSSIVSTLESMAHNEANFLSQTDRDALIFAHFIVSSYGEVDVTDCTPMLQASHTPAPATPSAQPTPSPAPTGLSAIARTDSSVGRTQIRKTRNERDFVREVFTAFEGPSTSLSRSPPGPGGERETEWRLETPQREISIDRAYDAMPESERERERENGIFRWATEEFVAAPVPRVFPLPHHPISLVWTPNWDVFSVFPAKDEELVECISGVPRSASYAALPTVVDSAMEELGLYDRLRVSRRQLWYCVCTIQQAYSSENPYHNATHATDVSHMAVTMAIAMLRQNPHVFGPLEMFALILACASHDVEHPGFDNKYLCRTRHPIAVRFNNQSVLENHHAHLGWGLIKASSVIEHFTHDDRQILRRLFVVLQEEP</sequence>
<reference evidence="8 9" key="1">
    <citation type="journal article" date="2018" name="PLoS ONE">
        <title>The draft genome of Kipferlia bialata reveals reductive genome evolution in fornicate parasites.</title>
        <authorList>
            <person name="Tanifuji G."/>
            <person name="Takabayashi S."/>
            <person name="Kume K."/>
            <person name="Takagi M."/>
            <person name="Nakayama T."/>
            <person name="Kamikawa R."/>
            <person name="Inagaki Y."/>
            <person name="Hashimoto T."/>
        </authorList>
    </citation>
    <scope>NUCLEOTIDE SEQUENCE [LARGE SCALE GENOMIC DNA]</scope>
    <source>
        <strain evidence="8">NY0173</strain>
    </source>
</reference>
<evidence type="ECO:0000259" key="7">
    <source>
        <dbReference type="PROSITE" id="PS51845"/>
    </source>
</evidence>
<feature type="compositionally biased region" description="Basic and acidic residues" evidence="6">
    <location>
        <begin position="115"/>
        <end position="126"/>
    </location>
</feature>
<evidence type="ECO:0000313" key="8">
    <source>
        <dbReference type="EMBL" id="GIQ85624.1"/>
    </source>
</evidence>
<keyword evidence="9" id="KW-1185">Reference proteome</keyword>
<dbReference type="Gene3D" id="1.10.1300.10">
    <property type="entry name" value="3'5'-cyclic nucleotide phosphodiesterase, catalytic domain"/>
    <property type="match status" value="1"/>
</dbReference>
<proteinExistence type="inferred from homology"/>
<feature type="binding site" evidence="4">
    <location>
        <position position="413"/>
    </location>
    <ligand>
        <name>Zn(2+)</name>
        <dbReference type="ChEBI" id="CHEBI:29105"/>
        <label>1</label>
    </ligand>
</feature>
<feature type="non-terminal residue" evidence="8">
    <location>
        <position position="1"/>
    </location>
</feature>
<evidence type="ECO:0000256" key="3">
    <source>
        <dbReference type="PIRSR" id="PIRSR623088-1"/>
    </source>
</evidence>
<dbReference type="InterPro" id="IPR002073">
    <property type="entry name" value="PDEase_catalytic_dom"/>
</dbReference>
<dbReference type="InterPro" id="IPR003607">
    <property type="entry name" value="HD/PDEase_dom"/>
</dbReference>
<gene>
    <name evidence="8" type="ORF">KIPB_007324</name>
</gene>
<dbReference type="GO" id="GO:0046872">
    <property type="term" value="F:metal ion binding"/>
    <property type="evidence" value="ECO:0007669"/>
    <property type="project" value="UniProtKB-KW"/>
</dbReference>
<accession>A0A9K3D1L7</accession>
<dbReference type="GO" id="GO:0007165">
    <property type="term" value="P:signal transduction"/>
    <property type="evidence" value="ECO:0007669"/>
    <property type="project" value="InterPro"/>
</dbReference>
<evidence type="ECO:0000256" key="1">
    <source>
        <dbReference type="ARBA" id="ARBA00022723"/>
    </source>
</evidence>
<dbReference type="SUPFAM" id="SSF109604">
    <property type="entry name" value="HD-domain/PDEase-like"/>
    <property type="match status" value="1"/>
</dbReference>
<feature type="region of interest" description="Disordered" evidence="6">
    <location>
        <begin position="255"/>
        <end position="276"/>
    </location>
</feature>
<dbReference type="EMBL" id="BDIP01002041">
    <property type="protein sequence ID" value="GIQ85624.1"/>
    <property type="molecule type" value="Genomic_DNA"/>
</dbReference>
<organism evidence="8 9">
    <name type="scientific">Kipferlia bialata</name>
    <dbReference type="NCBI Taxonomy" id="797122"/>
    <lineage>
        <taxon>Eukaryota</taxon>
        <taxon>Metamonada</taxon>
        <taxon>Carpediemonas-like organisms</taxon>
        <taxon>Kipferlia</taxon>
    </lineage>
</organism>
<keyword evidence="2 5" id="KW-0378">Hydrolase</keyword>
<dbReference type="OrthoDB" id="189220at2759"/>
<feature type="compositionally biased region" description="Low complexity" evidence="6">
    <location>
        <begin position="199"/>
        <end position="210"/>
    </location>
</feature>
<comment type="cofactor">
    <cofactor evidence="5">
        <name>a divalent metal cation</name>
        <dbReference type="ChEBI" id="CHEBI:60240"/>
    </cofactor>
    <text evidence="5">Binds 2 divalent metal cations per subunit. Site 1 may preferentially bind zinc ions, while site 2 has a preference for magnesium and/or manganese ions.</text>
</comment>
<dbReference type="PROSITE" id="PS00126">
    <property type="entry name" value="PDEASE_I_1"/>
    <property type="match status" value="1"/>
</dbReference>
<evidence type="ECO:0000256" key="2">
    <source>
        <dbReference type="ARBA" id="ARBA00022801"/>
    </source>
</evidence>
<evidence type="ECO:0000313" key="9">
    <source>
        <dbReference type="Proteomes" id="UP000265618"/>
    </source>
</evidence>
<dbReference type="PRINTS" id="PR00387">
    <property type="entry name" value="PDIESTERASE1"/>
</dbReference>
<feature type="binding site" evidence="4">
    <location>
        <position position="452"/>
    </location>
    <ligand>
        <name>Zn(2+)</name>
        <dbReference type="ChEBI" id="CHEBI:29105"/>
        <label>2</label>
    </ligand>
</feature>
<dbReference type="InterPro" id="IPR036971">
    <property type="entry name" value="PDEase_catalytic_dom_sf"/>
</dbReference>
<feature type="active site" description="Proton donor" evidence="3">
    <location>
        <position position="409"/>
    </location>
</feature>